<dbReference type="PANTHER" id="PTHR37419">
    <property type="entry name" value="SERINE/THREONINE-PROTEIN KINASE TOXIN HIPA"/>
    <property type="match status" value="1"/>
</dbReference>
<keyword evidence="2" id="KW-0808">Transferase</keyword>
<dbReference type="PANTHER" id="PTHR37419:SF8">
    <property type="entry name" value="TOXIN YJJJ"/>
    <property type="match status" value="1"/>
</dbReference>
<dbReference type="Proteomes" id="UP000306113">
    <property type="component" value="Unassembled WGS sequence"/>
</dbReference>
<keyword evidence="7" id="KW-1185">Reference proteome</keyword>
<dbReference type="GO" id="GO:0004674">
    <property type="term" value="F:protein serine/threonine kinase activity"/>
    <property type="evidence" value="ECO:0007669"/>
    <property type="project" value="TreeGrafter"/>
</dbReference>
<protein>
    <submittedName>
        <fullName evidence="6">Type II toxin-antitoxin system HipA family toxin</fullName>
    </submittedName>
</protein>
<dbReference type="Pfam" id="PF13657">
    <property type="entry name" value="Couple_hipA"/>
    <property type="match status" value="1"/>
</dbReference>
<feature type="domain" description="HipA N-terminal subdomain 1" evidence="5">
    <location>
        <begin position="29"/>
        <end position="93"/>
    </location>
</feature>
<accession>A0A4S3M787</accession>
<dbReference type="OrthoDB" id="9805913at2"/>
<evidence type="ECO:0000313" key="6">
    <source>
        <dbReference type="EMBL" id="THD72270.1"/>
    </source>
</evidence>
<evidence type="ECO:0000313" key="7">
    <source>
        <dbReference type="Proteomes" id="UP000306113"/>
    </source>
</evidence>
<dbReference type="AlphaFoldDB" id="A0A4S3M787"/>
<dbReference type="InterPro" id="IPR017508">
    <property type="entry name" value="HipA_N1"/>
</dbReference>
<dbReference type="EMBL" id="SSMD01000008">
    <property type="protein sequence ID" value="THD72270.1"/>
    <property type="molecule type" value="Genomic_DNA"/>
</dbReference>
<dbReference type="InterPro" id="IPR052028">
    <property type="entry name" value="HipA_Ser/Thr_kinase"/>
</dbReference>
<keyword evidence="3" id="KW-0418">Kinase</keyword>
<dbReference type="InterPro" id="IPR012893">
    <property type="entry name" value="HipA-like_C"/>
</dbReference>
<proteinExistence type="inferred from homology"/>
<dbReference type="Gene3D" id="1.10.1070.20">
    <property type="match status" value="1"/>
</dbReference>
<comment type="caution">
    <text evidence="6">The sequence shown here is derived from an EMBL/GenBank/DDBJ whole genome shotgun (WGS) entry which is preliminary data.</text>
</comment>
<evidence type="ECO:0000256" key="3">
    <source>
        <dbReference type="ARBA" id="ARBA00022777"/>
    </source>
</evidence>
<evidence type="ECO:0000259" key="5">
    <source>
        <dbReference type="Pfam" id="PF13657"/>
    </source>
</evidence>
<gene>
    <name evidence="6" type="ORF">E7681_14895</name>
</gene>
<feature type="domain" description="HipA-like C-terminal" evidence="4">
    <location>
        <begin position="175"/>
        <end position="386"/>
    </location>
</feature>
<comment type="similarity">
    <text evidence="1">Belongs to the HipA Ser/Thr kinase family.</text>
</comment>
<reference evidence="6 7" key="1">
    <citation type="submission" date="2019-04" db="EMBL/GenBank/DDBJ databases">
        <title>Draft genome sequence of Youngimonas vesicularis.</title>
        <authorList>
            <person name="Hameed A."/>
        </authorList>
    </citation>
    <scope>NUCLEOTIDE SEQUENCE [LARGE SCALE GENOMIC DNA]</scope>
    <source>
        <strain evidence="6 7">CC-AMW-E</strain>
    </source>
</reference>
<dbReference type="RefSeq" id="WP_136340109.1">
    <property type="nucleotide sequence ID" value="NZ_SSMD01000008.1"/>
</dbReference>
<evidence type="ECO:0000259" key="4">
    <source>
        <dbReference type="Pfam" id="PF07804"/>
    </source>
</evidence>
<evidence type="ECO:0000256" key="1">
    <source>
        <dbReference type="ARBA" id="ARBA00010164"/>
    </source>
</evidence>
<dbReference type="GO" id="GO:0005829">
    <property type="term" value="C:cytosol"/>
    <property type="evidence" value="ECO:0007669"/>
    <property type="project" value="TreeGrafter"/>
</dbReference>
<sequence>MAERVVEIDIELDGAMVPVGTMRCVPSRARETVVFEYSDDWLNRPERFAIDQGVPLSPGPFVPSGNGEMFPALGDSAPDNWGRALMRRRERRRAAREERPVRTLFETDYLMGVSDVSRIGALRLRWRGDADYAAPIQDGVPGYIALQRLLDAVGRFEAGEERDEDLDLLFAPGASLGGARPKCSVYDVQGKLSIAKFPKADDDYSKERWEEVAARLADRAGLAMADHSLANIGDQPVYLSARFDRRAAGERIPYMSAMTMTQNRDGVSGSYLEIVDAITRTGSQAARDREELYRRLVFTVLVSNTDDHMRNHGFLWDGPAGWRLSPAFDINPTSQLEKPRVLQTRIDFDDGTCDIDLVLAVAPEFGLRTQHAREIVSEVAKATATWREVAHQVGAPARELDYLESAFEHDDLEKALTL</sequence>
<organism evidence="6 7">
    <name type="scientific">Thalassobius vesicularis</name>
    <dbReference type="NCBI Taxonomy" id="1294297"/>
    <lineage>
        <taxon>Bacteria</taxon>
        <taxon>Pseudomonadati</taxon>
        <taxon>Pseudomonadota</taxon>
        <taxon>Alphaproteobacteria</taxon>
        <taxon>Rhodobacterales</taxon>
        <taxon>Roseobacteraceae</taxon>
        <taxon>Thalassovita</taxon>
    </lineage>
</organism>
<evidence type="ECO:0000256" key="2">
    <source>
        <dbReference type="ARBA" id="ARBA00022679"/>
    </source>
</evidence>
<dbReference type="Pfam" id="PF07804">
    <property type="entry name" value="HipA_C"/>
    <property type="match status" value="1"/>
</dbReference>
<name>A0A4S3M787_9RHOB</name>